<comment type="caution">
    <text evidence="2">The sequence shown here is derived from an EMBL/GenBank/DDBJ whole genome shotgun (WGS) entry which is preliminary data.</text>
</comment>
<gene>
    <name evidence="2" type="ORF">N4S67_00200</name>
</gene>
<name>A0ABT2M6Q0_9MYCO</name>
<organism evidence="2 3">
    <name type="scientific">Mycobacterium deserti</name>
    <dbReference type="NCBI Taxonomy" id="2978347"/>
    <lineage>
        <taxon>Bacteria</taxon>
        <taxon>Bacillati</taxon>
        <taxon>Actinomycetota</taxon>
        <taxon>Actinomycetes</taxon>
        <taxon>Mycobacteriales</taxon>
        <taxon>Mycobacteriaceae</taxon>
        <taxon>Mycobacterium</taxon>
    </lineage>
</organism>
<evidence type="ECO:0000256" key="1">
    <source>
        <dbReference type="SAM" id="MobiDB-lite"/>
    </source>
</evidence>
<evidence type="ECO:0000313" key="3">
    <source>
        <dbReference type="Proteomes" id="UP001206639"/>
    </source>
</evidence>
<feature type="region of interest" description="Disordered" evidence="1">
    <location>
        <begin position="39"/>
        <end position="63"/>
    </location>
</feature>
<reference evidence="3" key="1">
    <citation type="submission" date="2023-07" db="EMBL/GenBank/DDBJ databases">
        <authorList>
            <person name="Deng Y."/>
            <person name="Zhang Y.-Q."/>
        </authorList>
    </citation>
    <scope>NUCLEOTIDE SEQUENCE [LARGE SCALE GENOMIC DNA]</scope>
    <source>
        <strain evidence="3">CPCC 205710</strain>
    </source>
</reference>
<dbReference type="Proteomes" id="UP001206639">
    <property type="component" value="Unassembled WGS sequence"/>
</dbReference>
<keyword evidence="3" id="KW-1185">Reference proteome</keyword>
<dbReference type="RefSeq" id="WP_260990930.1">
    <property type="nucleotide sequence ID" value="NZ_JAODWD010000001.1"/>
</dbReference>
<proteinExistence type="predicted"/>
<sequence>MTARRMTWEQYVAETAADRERNAAMRNRKRPTLEEIAERLTNAPRAADSEGNSLPIGGKPRTTRQVWETAESLERLLNSPVDTKLPPETERAVSQILASWSAAESLDAPEGEPWEPIVAKAVASHDWYFGSAPDRERIDVGELLPQNVEEYERRFAAPDRCRGFETDNLPQTHDAHSRYGELLVPGIELDAAVVISTSRPGHRWPLRGAQTLQDVIDVVEADKHCDFAYGCCTRTNKPTIFNVFTFHHGDLIVICHVCRECWQQWVDENIPEPPAEVIYETDIENETET</sequence>
<protein>
    <submittedName>
        <fullName evidence="2">Uncharacterized protein</fullName>
    </submittedName>
</protein>
<evidence type="ECO:0000313" key="2">
    <source>
        <dbReference type="EMBL" id="MCT7656835.1"/>
    </source>
</evidence>
<accession>A0ABT2M6Q0</accession>
<dbReference type="EMBL" id="JAODWD010000001">
    <property type="protein sequence ID" value="MCT7656835.1"/>
    <property type="molecule type" value="Genomic_DNA"/>
</dbReference>